<dbReference type="SUPFAM" id="SSF56112">
    <property type="entry name" value="Protein kinase-like (PK-like)"/>
    <property type="match status" value="1"/>
</dbReference>
<dbReference type="InterPro" id="IPR024104">
    <property type="entry name" value="Tribbles/Ser_Thr_kinase_40"/>
</dbReference>
<dbReference type="PANTHER" id="PTHR22961:SF13">
    <property type="entry name" value="TRIBBLES"/>
    <property type="match status" value="1"/>
</dbReference>
<dbReference type="GO" id="GO:0005634">
    <property type="term" value="C:nucleus"/>
    <property type="evidence" value="ECO:0007669"/>
    <property type="project" value="TreeGrafter"/>
</dbReference>
<evidence type="ECO:0000256" key="1">
    <source>
        <dbReference type="SAM" id="MobiDB-lite"/>
    </source>
</evidence>
<feature type="region of interest" description="Disordered" evidence="1">
    <location>
        <begin position="29"/>
        <end position="101"/>
    </location>
</feature>
<dbReference type="STRING" id="4829.A0A168MMJ0"/>
<reference evidence="3" key="1">
    <citation type="submission" date="2016-04" db="EMBL/GenBank/DDBJ databases">
        <authorList>
            <person name="Evans L.H."/>
            <person name="Alamgir A."/>
            <person name="Owens N."/>
            <person name="Weber N.D."/>
            <person name="Virtaneva K."/>
            <person name="Barbian K."/>
            <person name="Babar A."/>
            <person name="Rosenke K."/>
        </authorList>
    </citation>
    <scope>NUCLEOTIDE SEQUENCE [LARGE SCALE GENOMIC DNA]</scope>
    <source>
        <strain evidence="3">CBS 101.48</strain>
    </source>
</reference>
<proteinExistence type="predicted"/>
<dbReference type="AlphaFoldDB" id="A0A168MMJ0"/>
<sequence length="525" mass="58234">MPLLHHGNSLRSRISSIASPSWWRQQLSKFDSNNDDDTKKTSTTSSTGTTRDWRSLSPNKPPLPFVLDHDPTGTTSNLNPLISQSSERAPKRIPIPNKYRQSLNDGQLRKLSTIIEESDLLTEISVSPRSSSSHRRHLQQQEDCRFMTTDTAATSSTLTHHDSDKNNDITAVPSPSLPPNDSPHPSSSGSTSPALPSNDSSLHSSSLSISPVLSPSPSSSNNNTNQPSTPTPYVPHQPEDYPAQQAPTESTSSTSSGGSSLSSSTSSSSSSASIISFQPPPAWPIHPKTELCWSSTPSPLPTNEKKAKRKFAKMIQAAFRFRQEHQSKMPSEMETLFDPQDNVYKLRLWTHDKIQYHSFQGDAQYIPPELSSRRAYHCDMVDVWVLGISLYRMLVGKYPFYANNDRRLFNKMQHADFGIPSHLSPDLVMFHPWLKPYSVNMSTSMHKREHSISATTTTTTTNTNAPIIPSPRVVPDPKPTIPTIHHPPPKPPKAKSLVAKVIVFIVRGPFPPPSHPYRDLGPQMI</sequence>
<feature type="compositionally biased region" description="Low complexity" evidence="1">
    <location>
        <begin position="148"/>
        <end position="158"/>
    </location>
</feature>
<keyword evidence="4" id="KW-1185">Reference proteome</keyword>
<dbReference type="Proteomes" id="UP000078561">
    <property type="component" value="Unassembled WGS sequence"/>
</dbReference>
<dbReference type="EMBL" id="LT552359">
    <property type="protein sequence ID" value="SAL98827.1"/>
    <property type="molecule type" value="Genomic_DNA"/>
</dbReference>
<dbReference type="PANTHER" id="PTHR22961">
    <property type="entry name" value="SER/THR PROTEIN KINASE-TRB"/>
    <property type="match status" value="1"/>
</dbReference>
<feature type="compositionally biased region" description="Low complexity" evidence="1">
    <location>
        <begin position="453"/>
        <end position="467"/>
    </location>
</feature>
<organism evidence="3">
    <name type="scientific">Absidia glauca</name>
    <name type="common">Pin mould</name>
    <dbReference type="NCBI Taxonomy" id="4829"/>
    <lineage>
        <taxon>Eukaryota</taxon>
        <taxon>Fungi</taxon>
        <taxon>Fungi incertae sedis</taxon>
        <taxon>Mucoromycota</taxon>
        <taxon>Mucoromycotina</taxon>
        <taxon>Mucoromycetes</taxon>
        <taxon>Mucorales</taxon>
        <taxon>Cunninghamellaceae</taxon>
        <taxon>Absidia</taxon>
    </lineage>
</organism>
<feature type="compositionally biased region" description="Low complexity" evidence="1">
    <location>
        <begin position="183"/>
        <end position="228"/>
    </location>
</feature>
<dbReference type="OrthoDB" id="410920at2759"/>
<feature type="region of interest" description="Disordered" evidence="1">
    <location>
        <begin position="124"/>
        <end position="280"/>
    </location>
</feature>
<accession>A0A168MMJ0</accession>
<name>A0A168MMJ0_ABSGL</name>
<dbReference type="GO" id="GO:0031434">
    <property type="term" value="F:mitogen-activated protein kinase kinase binding"/>
    <property type="evidence" value="ECO:0007669"/>
    <property type="project" value="TreeGrafter"/>
</dbReference>
<feature type="compositionally biased region" description="Low complexity" evidence="1">
    <location>
        <begin position="41"/>
        <end position="50"/>
    </location>
</feature>
<dbReference type="InterPro" id="IPR011009">
    <property type="entry name" value="Kinase-like_dom_sf"/>
</dbReference>
<evidence type="ECO:0000313" key="3">
    <source>
        <dbReference type="EMBL" id="SAL98827.1"/>
    </source>
</evidence>
<feature type="compositionally biased region" description="Polar residues" evidence="1">
    <location>
        <begin position="72"/>
        <end position="87"/>
    </location>
</feature>
<feature type="region of interest" description="Disordered" evidence="1">
    <location>
        <begin position="453"/>
        <end position="474"/>
    </location>
</feature>
<dbReference type="Gene3D" id="1.10.510.10">
    <property type="entry name" value="Transferase(Phosphotransferase) domain 1"/>
    <property type="match status" value="1"/>
</dbReference>
<evidence type="ECO:0000259" key="2">
    <source>
        <dbReference type="Pfam" id="PF00069"/>
    </source>
</evidence>
<evidence type="ECO:0000313" key="4">
    <source>
        <dbReference type="Proteomes" id="UP000078561"/>
    </source>
</evidence>
<feature type="compositionally biased region" description="Low complexity" evidence="1">
    <location>
        <begin position="250"/>
        <end position="276"/>
    </location>
</feature>
<protein>
    <recommendedName>
        <fullName evidence="2">Protein kinase domain-containing protein</fullName>
    </recommendedName>
</protein>
<dbReference type="GO" id="GO:0005524">
    <property type="term" value="F:ATP binding"/>
    <property type="evidence" value="ECO:0007669"/>
    <property type="project" value="InterPro"/>
</dbReference>
<dbReference type="InParanoid" id="A0A168MMJ0"/>
<dbReference type="InterPro" id="IPR000719">
    <property type="entry name" value="Prot_kinase_dom"/>
</dbReference>
<dbReference type="GO" id="GO:0032436">
    <property type="term" value="P:positive regulation of proteasomal ubiquitin-dependent protein catabolic process"/>
    <property type="evidence" value="ECO:0007669"/>
    <property type="project" value="TreeGrafter"/>
</dbReference>
<dbReference type="Pfam" id="PF00069">
    <property type="entry name" value="Pkinase"/>
    <property type="match status" value="1"/>
</dbReference>
<gene>
    <name evidence="3" type="primary">ABSGL_04392.1 scaffold 5409</name>
</gene>
<feature type="domain" description="Protein kinase" evidence="2">
    <location>
        <begin position="353"/>
        <end position="415"/>
    </location>
</feature>
<dbReference type="GO" id="GO:0004672">
    <property type="term" value="F:protein kinase activity"/>
    <property type="evidence" value="ECO:0007669"/>
    <property type="project" value="InterPro"/>
</dbReference>
<dbReference type="OMA" id="WLKPYSV"/>